<proteinExistence type="predicted"/>
<gene>
    <name evidence="1" type="ORF">EZS27_019981</name>
</gene>
<sequence length="60" mass="6973">MLFIRYISISGSILAYGIKIGRKNTDLPSLLYDFIHHSLLSFTLSLRLKIEKYRCLIKKA</sequence>
<dbReference type="AlphaFoldDB" id="A0A5J4RDH2"/>
<evidence type="ECO:0000313" key="1">
    <source>
        <dbReference type="EMBL" id="KAA6331415.1"/>
    </source>
</evidence>
<reference evidence="1" key="1">
    <citation type="submission" date="2019-03" db="EMBL/GenBank/DDBJ databases">
        <title>Single cell metagenomics reveals metabolic interactions within the superorganism composed of flagellate Streblomastix strix and complex community of Bacteroidetes bacteria on its surface.</title>
        <authorList>
            <person name="Treitli S.C."/>
            <person name="Kolisko M."/>
            <person name="Husnik F."/>
            <person name="Keeling P."/>
            <person name="Hampl V."/>
        </authorList>
    </citation>
    <scope>NUCLEOTIDE SEQUENCE</scope>
    <source>
        <strain evidence="1">STM</strain>
    </source>
</reference>
<protein>
    <submittedName>
        <fullName evidence="1">Uncharacterized protein</fullName>
    </submittedName>
</protein>
<organism evidence="1">
    <name type="scientific">termite gut metagenome</name>
    <dbReference type="NCBI Taxonomy" id="433724"/>
    <lineage>
        <taxon>unclassified sequences</taxon>
        <taxon>metagenomes</taxon>
        <taxon>organismal metagenomes</taxon>
    </lineage>
</organism>
<name>A0A5J4RDH2_9ZZZZ</name>
<accession>A0A5J4RDH2</accession>
<dbReference type="EMBL" id="SNRY01001374">
    <property type="protein sequence ID" value="KAA6331415.1"/>
    <property type="molecule type" value="Genomic_DNA"/>
</dbReference>
<comment type="caution">
    <text evidence="1">The sequence shown here is derived from an EMBL/GenBank/DDBJ whole genome shotgun (WGS) entry which is preliminary data.</text>
</comment>